<dbReference type="SUPFAM" id="SSF51316">
    <property type="entry name" value="Mss4-like"/>
    <property type="match status" value="1"/>
</dbReference>
<feature type="domain" description="CENP-V/GFA" evidence="5">
    <location>
        <begin position="3"/>
        <end position="114"/>
    </location>
</feature>
<dbReference type="PROSITE" id="PS51891">
    <property type="entry name" value="CENP_V_GFA"/>
    <property type="match status" value="1"/>
</dbReference>
<comment type="similarity">
    <text evidence="1">Belongs to the Gfa family.</text>
</comment>
<evidence type="ECO:0000259" key="5">
    <source>
        <dbReference type="PROSITE" id="PS51891"/>
    </source>
</evidence>
<dbReference type="InterPro" id="IPR011057">
    <property type="entry name" value="Mss4-like_sf"/>
</dbReference>
<evidence type="ECO:0000313" key="6">
    <source>
        <dbReference type="EMBL" id="MEJ5975920.1"/>
    </source>
</evidence>
<dbReference type="InterPro" id="IPR006913">
    <property type="entry name" value="CENP-V/GFA"/>
</dbReference>
<dbReference type="EMBL" id="JBBHJZ010000001">
    <property type="protein sequence ID" value="MEJ5975920.1"/>
    <property type="molecule type" value="Genomic_DNA"/>
</dbReference>
<keyword evidence="7" id="KW-1185">Reference proteome</keyword>
<dbReference type="PANTHER" id="PTHR33337:SF40">
    <property type="entry name" value="CENP-V_GFA DOMAIN-CONTAINING PROTEIN-RELATED"/>
    <property type="match status" value="1"/>
</dbReference>
<keyword evidence="2" id="KW-0479">Metal-binding</keyword>
<evidence type="ECO:0000313" key="7">
    <source>
        <dbReference type="Proteomes" id="UP001361239"/>
    </source>
</evidence>
<dbReference type="Pfam" id="PF04828">
    <property type="entry name" value="GFA"/>
    <property type="match status" value="1"/>
</dbReference>
<comment type="caution">
    <text evidence="6">The sequence shown here is derived from an EMBL/GenBank/DDBJ whole genome shotgun (WGS) entry which is preliminary data.</text>
</comment>
<dbReference type="Gene3D" id="3.90.1590.10">
    <property type="entry name" value="glutathione-dependent formaldehyde- activating enzyme (gfa)"/>
    <property type="match status" value="1"/>
</dbReference>
<gene>
    <name evidence="6" type="ORF">WG901_04695</name>
</gene>
<evidence type="ECO:0000256" key="4">
    <source>
        <dbReference type="ARBA" id="ARBA00023239"/>
    </source>
</evidence>
<evidence type="ECO:0000256" key="3">
    <source>
        <dbReference type="ARBA" id="ARBA00022833"/>
    </source>
</evidence>
<proteinExistence type="inferred from homology"/>
<name>A0ABU8RS70_9SPHN</name>
<dbReference type="PANTHER" id="PTHR33337">
    <property type="entry name" value="GFA DOMAIN-CONTAINING PROTEIN"/>
    <property type="match status" value="1"/>
</dbReference>
<reference evidence="6 7" key="1">
    <citation type="submission" date="2024-03" db="EMBL/GenBank/DDBJ databases">
        <authorList>
            <person name="Jo J.-H."/>
        </authorList>
    </citation>
    <scope>NUCLEOTIDE SEQUENCE [LARGE SCALE GENOMIC DNA]</scope>
    <source>
        <strain evidence="6 7">PS1R-30</strain>
    </source>
</reference>
<keyword evidence="3" id="KW-0862">Zinc</keyword>
<protein>
    <submittedName>
        <fullName evidence="6">GFA family protein</fullName>
    </submittedName>
</protein>
<dbReference type="Proteomes" id="UP001361239">
    <property type="component" value="Unassembled WGS sequence"/>
</dbReference>
<dbReference type="RefSeq" id="WP_339585849.1">
    <property type="nucleotide sequence ID" value="NZ_JBBHJZ010000001.1"/>
</dbReference>
<evidence type="ECO:0000256" key="1">
    <source>
        <dbReference type="ARBA" id="ARBA00005495"/>
    </source>
</evidence>
<keyword evidence="4" id="KW-0456">Lyase</keyword>
<sequence length="142" mass="15096">MSYTGRCACGAVTLAIAGAPITARQCWCRQCQQIAAGGPTHNAMFATQDVTIHGDLTGHHYVAASGNTITQSFCTACGTPVMGQSDARPQFRVIRLGTLDAPHDIRPLMAIWTEDAPAWAAIDPALEQFPRQPPPPSIPEPS</sequence>
<organism evidence="6 7">
    <name type="scientific">Novosphingobium anseongense</name>
    <dbReference type="NCBI Taxonomy" id="3133436"/>
    <lineage>
        <taxon>Bacteria</taxon>
        <taxon>Pseudomonadati</taxon>
        <taxon>Pseudomonadota</taxon>
        <taxon>Alphaproteobacteria</taxon>
        <taxon>Sphingomonadales</taxon>
        <taxon>Sphingomonadaceae</taxon>
        <taxon>Novosphingobium</taxon>
    </lineage>
</organism>
<evidence type="ECO:0000256" key="2">
    <source>
        <dbReference type="ARBA" id="ARBA00022723"/>
    </source>
</evidence>
<accession>A0ABU8RS70</accession>